<reference evidence="8" key="1">
    <citation type="thesis" date="2020" institute="ProQuest LLC" country="789 East Eisenhower Parkway, Ann Arbor, MI, USA">
        <title>Comparative Genomics and Chromosome Evolution.</title>
        <authorList>
            <person name="Mudd A.B."/>
        </authorList>
    </citation>
    <scope>NUCLEOTIDE SEQUENCE</scope>
    <source>
        <strain evidence="8">Female2</strain>
        <tissue evidence="8">Blood</tissue>
    </source>
</reference>
<keyword evidence="5" id="KW-0472">Membrane</keyword>
<keyword evidence="5" id="KW-1133">Transmembrane helix</keyword>
<organism evidence="8 9">
    <name type="scientific">Hymenochirus boettgeri</name>
    <name type="common">Congo dwarf clawed frog</name>
    <dbReference type="NCBI Taxonomy" id="247094"/>
    <lineage>
        <taxon>Eukaryota</taxon>
        <taxon>Metazoa</taxon>
        <taxon>Chordata</taxon>
        <taxon>Craniata</taxon>
        <taxon>Vertebrata</taxon>
        <taxon>Euteleostomi</taxon>
        <taxon>Amphibia</taxon>
        <taxon>Batrachia</taxon>
        <taxon>Anura</taxon>
        <taxon>Pipoidea</taxon>
        <taxon>Pipidae</taxon>
        <taxon>Pipinae</taxon>
        <taxon>Hymenochirus</taxon>
    </lineage>
</organism>
<dbReference type="Gene3D" id="3.30.160.60">
    <property type="entry name" value="Classic Zinc Finger"/>
    <property type="match status" value="1"/>
</dbReference>
<dbReference type="AlphaFoldDB" id="A0A8T2K8W4"/>
<sequence>MEMLEEDLTCPICCSLFDDPRVLPCSHNFCKKCLEGVLEENSRTMQWRPSSFKCPTCRKETPTMGVNGLQVNYLLKGIVEKYNKIKVSPKMPVCKVHSRQPLNIFCSTDLKLICGSCATHGEHQKHLFTSVDDAYNQEKSSMETLFQGFEEWNCKEVHSHLDVLDTNKRKALHLLAKESDRVKGYFEKLQHLLEQKKNEIFSDFETMKLAVMQTYDTEINRLHTVINEQRKANSIFEGLKDISDPLIFLKQMEEFREKVKFIKEASLSSELDANVCLPGNEFDTGMWDSVKLGDVDKLSLPQDIVTKKDHSQCTRPRRFNPISVGAFLIFCLITLFFTFYFTDNLSAFSIDVQLVSLYLSSYTERATNLAILYWEKFSEEIIFIREKSQYYVTLFLEKMAQLGCSYKL</sequence>
<evidence type="ECO:0000256" key="2">
    <source>
        <dbReference type="ARBA" id="ARBA00022771"/>
    </source>
</evidence>
<evidence type="ECO:0000259" key="6">
    <source>
        <dbReference type="PROSITE" id="PS50089"/>
    </source>
</evidence>
<evidence type="ECO:0000256" key="5">
    <source>
        <dbReference type="SAM" id="Phobius"/>
    </source>
</evidence>
<keyword evidence="3" id="KW-0862">Zinc</keyword>
<dbReference type="InterPro" id="IPR000315">
    <property type="entry name" value="Znf_B-box"/>
</dbReference>
<keyword evidence="9" id="KW-1185">Reference proteome</keyword>
<keyword evidence="1" id="KW-0479">Metal-binding</keyword>
<feature type="domain" description="RING-type" evidence="6">
    <location>
        <begin position="10"/>
        <end position="58"/>
    </location>
</feature>
<dbReference type="Pfam" id="PF00643">
    <property type="entry name" value="zf-B_box"/>
    <property type="match status" value="1"/>
</dbReference>
<dbReference type="SUPFAM" id="SSF57850">
    <property type="entry name" value="RING/U-box"/>
    <property type="match status" value="1"/>
</dbReference>
<protein>
    <recommendedName>
        <fullName evidence="10">Tripartite motif-containing 13</fullName>
    </recommendedName>
</protein>
<dbReference type="PROSITE" id="PS00518">
    <property type="entry name" value="ZF_RING_1"/>
    <property type="match status" value="1"/>
</dbReference>
<dbReference type="PROSITE" id="PS50119">
    <property type="entry name" value="ZF_BBOX"/>
    <property type="match status" value="1"/>
</dbReference>
<evidence type="ECO:0000256" key="4">
    <source>
        <dbReference type="PROSITE-ProRule" id="PRU00024"/>
    </source>
</evidence>
<comment type="caution">
    <text evidence="8">The sequence shown here is derived from an EMBL/GenBank/DDBJ whole genome shotgun (WGS) entry which is preliminary data.</text>
</comment>
<evidence type="ECO:0000256" key="3">
    <source>
        <dbReference type="ARBA" id="ARBA00022833"/>
    </source>
</evidence>
<dbReference type="Pfam" id="PF13445">
    <property type="entry name" value="zf-RING_UBOX"/>
    <property type="match status" value="1"/>
</dbReference>
<dbReference type="SMART" id="SM00184">
    <property type="entry name" value="RING"/>
    <property type="match status" value="1"/>
</dbReference>
<dbReference type="Gene3D" id="3.30.40.10">
    <property type="entry name" value="Zinc/RING finger domain, C3HC4 (zinc finger)"/>
    <property type="match status" value="1"/>
</dbReference>
<dbReference type="InterPro" id="IPR050143">
    <property type="entry name" value="TRIM/RBCC"/>
</dbReference>
<dbReference type="PROSITE" id="PS50089">
    <property type="entry name" value="ZF_RING_2"/>
    <property type="match status" value="1"/>
</dbReference>
<evidence type="ECO:0000259" key="7">
    <source>
        <dbReference type="PROSITE" id="PS50119"/>
    </source>
</evidence>
<dbReference type="InterPro" id="IPR017907">
    <property type="entry name" value="Znf_RING_CS"/>
</dbReference>
<dbReference type="SMART" id="SM00336">
    <property type="entry name" value="BBOX"/>
    <property type="match status" value="1"/>
</dbReference>
<evidence type="ECO:0000256" key="1">
    <source>
        <dbReference type="ARBA" id="ARBA00022723"/>
    </source>
</evidence>
<dbReference type="OrthoDB" id="6105938at2759"/>
<evidence type="ECO:0008006" key="10">
    <source>
        <dbReference type="Google" id="ProtNLM"/>
    </source>
</evidence>
<accession>A0A8T2K8W4</accession>
<evidence type="ECO:0000313" key="9">
    <source>
        <dbReference type="Proteomes" id="UP000812440"/>
    </source>
</evidence>
<gene>
    <name evidence="8" type="ORF">GDO86_004572</name>
</gene>
<feature type="transmembrane region" description="Helical" evidence="5">
    <location>
        <begin position="322"/>
        <end position="341"/>
    </location>
</feature>
<feature type="domain" description="B box-type" evidence="7">
    <location>
        <begin position="89"/>
        <end position="131"/>
    </location>
</feature>
<dbReference type="GO" id="GO:0008270">
    <property type="term" value="F:zinc ion binding"/>
    <property type="evidence" value="ECO:0007669"/>
    <property type="project" value="UniProtKB-KW"/>
</dbReference>
<proteinExistence type="predicted"/>
<dbReference type="InterPro" id="IPR027370">
    <property type="entry name" value="Znf-RING_euk"/>
</dbReference>
<dbReference type="CDD" id="cd16762">
    <property type="entry name" value="RING-HC_TRIM13_C-V"/>
    <property type="match status" value="1"/>
</dbReference>
<dbReference type="InterPro" id="IPR001841">
    <property type="entry name" value="Znf_RING"/>
</dbReference>
<dbReference type="SUPFAM" id="SSF57845">
    <property type="entry name" value="B-box zinc-binding domain"/>
    <property type="match status" value="1"/>
</dbReference>
<evidence type="ECO:0000313" key="8">
    <source>
        <dbReference type="EMBL" id="KAG8452832.1"/>
    </source>
</evidence>
<name>A0A8T2K8W4_9PIPI</name>
<keyword evidence="5" id="KW-0812">Transmembrane</keyword>
<dbReference type="EMBL" id="JAACNH010000002">
    <property type="protein sequence ID" value="KAG8452832.1"/>
    <property type="molecule type" value="Genomic_DNA"/>
</dbReference>
<dbReference type="PANTHER" id="PTHR24103">
    <property type="entry name" value="E3 UBIQUITIN-PROTEIN LIGASE TRIM"/>
    <property type="match status" value="1"/>
</dbReference>
<dbReference type="InterPro" id="IPR013083">
    <property type="entry name" value="Znf_RING/FYVE/PHD"/>
</dbReference>
<keyword evidence="2 4" id="KW-0863">Zinc-finger</keyword>
<dbReference type="Proteomes" id="UP000812440">
    <property type="component" value="Chromosome 2"/>
</dbReference>